<name>K3ZF08_SETIT</name>
<evidence type="ECO:0000313" key="3">
    <source>
        <dbReference type="EnsemblPlants" id="KQL14213"/>
    </source>
</evidence>
<dbReference type="EnsemblPlants" id="KQL14213">
    <property type="protein sequence ID" value="KQL14213"/>
    <property type="gene ID" value="SETIT_025157mg"/>
</dbReference>
<evidence type="ECO:0000313" key="4">
    <source>
        <dbReference type="Proteomes" id="UP000004995"/>
    </source>
</evidence>
<dbReference type="InterPro" id="IPR025521">
    <property type="entry name" value="Neprosin_propep"/>
</dbReference>
<keyword evidence="4" id="KW-1185">Reference proteome</keyword>
<dbReference type="EMBL" id="AGNK02001536">
    <property type="status" value="NOT_ANNOTATED_CDS"/>
    <property type="molecule type" value="Genomic_DNA"/>
</dbReference>
<feature type="domain" description="Neprosin PEP catalytic" evidence="2">
    <location>
        <begin position="43"/>
        <end position="302"/>
    </location>
</feature>
<accession>K3ZF08</accession>
<organism evidence="3 4">
    <name type="scientific">Setaria italica</name>
    <name type="common">Foxtail millet</name>
    <name type="synonym">Panicum italicum</name>
    <dbReference type="NCBI Taxonomy" id="4555"/>
    <lineage>
        <taxon>Eukaryota</taxon>
        <taxon>Viridiplantae</taxon>
        <taxon>Streptophyta</taxon>
        <taxon>Embryophyta</taxon>
        <taxon>Tracheophyta</taxon>
        <taxon>Spermatophyta</taxon>
        <taxon>Magnoliopsida</taxon>
        <taxon>Liliopsida</taxon>
        <taxon>Poales</taxon>
        <taxon>Poaceae</taxon>
        <taxon>PACMAD clade</taxon>
        <taxon>Panicoideae</taxon>
        <taxon>Panicodae</taxon>
        <taxon>Paniceae</taxon>
        <taxon>Cenchrinae</taxon>
        <taxon>Setaria</taxon>
    </lineage>
</organism>
<dbReference type="OMA" id="GRHTMTR"/>
<dbReference type="PANTHER" id="PTHR31589">
    <property type="entry name" value="PROTEIN, PUTATIVE (DUF239)-RELATED-RELATED"/>
    <property type="match status" value="1"/>
</dbReference>
<sequence>SECGDIIDCVDAYKQPSLKNRMLRDMKLQLEPTMKPPKILHKLMETGRNYSFPKQTWRRSGSCPQGTIPIRRIPTGPGNEIANRTDPPFFSYGRPSPAVTNEKFQANGKLEAYPSVLGDDNPRLYIYSTNDGGGKSNCLNQECGFIQTSNQFALGGTFQKDSTVGGDLYFVHVALYRVTGPAVWWLSVNNVPIGYFDPGMFPVPFIESFHNEMGGRVLDTRPGGRHTMTRMGSGMYASAGLDNSASIAFYMAINNNGGDQVDNPINAIVTNPKCYDVKVFGRDLNRPGFDVAYGGPGGYCCDE</sequence>
<dbReference type="eggNOG" id="ENOG502RRTN">
    <property type="taxonomic scope" value="Eukaryota"/>
</dbReference>
<reference evidence="3" key="2">
    <citation type="submission" date="2018-08" db="UniProtKB">
        <authorList>
            <consortium name="EnsemblPlants"/>
        </authorList>
    </citation>
    <scope>IDENTIFICATION</scope>
    <source>
        <strain evidence="3">Yugu1</strain>
    </source>
</reference>
<dbReference type="STRING" id="4555.K3ZF08"/>
<feature type="compositionally biased region" description="Polar residues" evidence="1">
    <location>
        <begin position="54"/>
        <end position="65"/>
    </location>
</feature>
<dbReference type="Pfam" id="PF14365">
    <property type="entry name" value="Neprosin_AP"/>
    <property type="match status" value="1"/>
</dbReference>
<dbReference type="Proteomes" id="UP000004995">
    <property type="component" value="Unassembled WGS sequence"/>
</dbReference>
<feature type="region of interest" description="Disordered" evidence="1">
    <location>
        <begin position="54"/>
        <end position="80"/>
    </location>
</feature>
<dbReference type="Gramene" id="KQL14213">
    <property type="protein sequence ID" value="KQL14213"/>
    <property type="gene ID" value="SETIT_025157mg"/>
</dbReference>
<dbReference type="InterPro" id="IPR053168">
    <property type="entry name" value="Glutamic_endopeptidase"/>
</dbReference>
<dbReference type="PROSITE" id="PS52045">
    <property type="entry name" value="NEPROSIN_PEP_CD"/>
    <property type="match status" value="1"/>
</dbReference>
<proteinExistence type="predicted"/>
<dbReference type="Pfam" id="PF03080">
    <property type="entry name" value="Neprosin"/>
    <property type="match status" value="1"/>
</dbReference>
<dbReference type="PANTHER" id="PTHR31589:SF255">
    <property type="entry name" value="NEPROSIN DOMAIN-CONTAINING PROTEIN"/>
    <property type="match status" value="1"/>
</dbReference>
<dbReference type="AlphaFoldDB" id="K3ZF08"/>
<dbReference type="InParanoid" id="K3ZF08"/>
<evidence type="ECO:0000259" key="2">
    <source>
        <dbReference type="PROSITE" id="PS52045"/>
    </source>
</evidence>
<reference evidence="4" key="1">
    <citation type="journal article" date="2012" name="Nat. Biotechnol.">
        <title>Reference genome sequence of the model plant Setaria.</title>
        <authorList>
            <person name="Bennetzen J.L."/>
            <person name="Schmutz J."/>
            <person name="Wang H."/>
            <person name="Percifield R."/>
            <person name="Hawkins J."/>
            <person name="Pontaroli A.C."/>
            <person name="Estep M."/>
            <person name="Feng L."/>
            <person name="Vaughn J.N."/>
            <person name="Grimwood J."/>
            <person name="Jenkins J."/>
            <person name="Barry K."/>
            <person name="Lindquist E."/>
            <person name="Hellsten U."/>
            <person name="Deshpande S."/>
            <person name="Wang X."/>
            <person name="Wu X."/>
            <person name="Mitros T."/>
            <person name="Triplett J."/>
            <person name="Yang X."/>
            <person name="Ye C.Y."/>
            <person name="Mauro-Herrera M."/>
            <person name="Wang L."/>
            <person name="Li P."/>
            <person name="Sharma M."/>
            <person name="Sharma R."/>
            <person name="Ronald P.C."/>
            <person name="Panaud O."/>
            <person name="Kellogg E.A."/>
            <person name="Brutnell T.P."/>
            <person name="Doust A.N."/>
            <person name="Tuskan G.A."/>
            <person name="Rokhsar D."/>
            <person name="Devos K.M."/>
        </authorList>
    </citation>
    <scope>NUCLEOTIDE SEQUENCE [LARGE SCALE GENOMIC DNA]</scope>
    <source>
        <strain evidence="4">cv. Yugu1</strain>
    </source>
</reference>
<dbReference type="HOGENOM" id="CLU_030538_1_4_1"/>
<dbReference type="InterPro" id="IPR004314">
    <property type="entry name" value="Neprosin"/>
</dbReference>
<evidence type="ECO:0000256" key="1">
    <source>
        <dbReference type="SAM" id="MobiDB-lite"/>
    </source>
</evidence>
<protein>
    <recommendedName>
        <fullName evidence="2">Neprosin PEP catalytic domain-containing protein</fullName>
    </recommendedName>
</protein>